<dbReference type="GO" id="GO:0005524">
    <property type="term" value="F:ATP binding"/>
    <property type="evidence" value="ECO:0007669"/>
    <property type="project" value="UniProtKB-KW"/>
</dbReference>
<dbReference type="PANTHER" id="PTHR42711">
    <property type="entry name" value="ABC TRANSPORTER ATP-BINDING PROTEIN"/>
    <property type="match status" value="1"/>
</dbReference>
<accession>A0A1G9HK97</accession>
<evidence type="ECO:0000256" key="4">
    <source>
        <dbReference type="ARBA" id="ARBA00022840"/>
    </source>
</evidence>
<protein>
    <submittedName>
        <fullName evidence="7">ABC-2 type transport system ATP-binding protein</fullName>
    </submittedName>
</protein>
<dbReference type="InterPro" id="IPR003439">
    <property type="entry name" value="ABC_transporter-like_ATP-bd"/>
</dbReference>
<dbReference type="GO" id="GO:0046677">
    <property type="term" value="P:response to antibiotic"/>
    <property type="evidence" value="ECO:0007669"/>
    <property type="project" value="UniProtKB-KW"/>
</dbReference>
<evidence type="ECO:0000313" key="7">
    <source>
        <dbReference type="EMBL" id="SDL13349.1"/>
    </source>
</evidence>
<dbReference type="InterPro" id="IPR050763">
    <property type="entry name" value="ABC_transporter_ATP-binding"/>
</dbReference>
<dbReference type="OrthoDB" id="9804819at2"/>
<dbReference type="Pfam" id="PF00005">
    <property type="entry name" value="ABC_tran"/>
    <property type="match status" value="1"/>
</dbReference>
<dbReference type="Proteomes" id="UP000198683">
    <property type="component" value="Unassembled WGS sequence"/>
</dbReference>
<dbReference type="EMBL" id="FNFB01000016">
    <property type="protein sequence ID" value="SDL13349.1"/>
    <property type="molecule type" value="Genomic_DNA"/>
</dbReference>
<dbReference type="RefSeq" id="WP_090769250.1">
    <property type="nucleotide sequence ID" value="NZ_FNFB01000016.1"/>
</dbReference>
<dbReference type="GO" id="GO:0005886">
    <property type="term" value="C:plasma membrane"/>
    <property type="evidence" value="ECO:0007669"/>
    <property type="project" value="UniProtKB-SubCell"/>
</dbReference>
<comment type="subcellular location">
    <subcellularLocation>
        <location evidence="1">Cell membrane</location>
        <topology evidence="1">Peripheral membrane protein</topology>
    </subcellularLocation>
</comment>
<keyword evidence="2" id="KW-0813">Transport</keyword>
<name>A0A1G9HK97_9ACTN</name>
<evidence type="ECO:0000256" key="2">
    <source>
        <dbReference type="ARBA" id="ARBA00022448"/>
    </source>
</evidence>
<evidence type="ECO:0000313" key="8">
    <source>
        <dbReference type="Proteomes" id="UP000198683"/>
    </source>
</evidence>
<evidence type="ECO:0000256" key="5">
    <source>
        <dbReference type="ARBA" id="ARBA00023251"/>
    </source>
</evidence>
<dbReference type="SUPFAM" id="SSF52540">
    <property type="entry name" value="P-loop containing nucleoside triphosphate hydrolases"/>
    <property type="match status" value="1"/>
</dbReference>
<dbReference type="InterPro" id="IPR003593">
    <property type="entry name" value="AAA+_ATPase"/>
</dbReference>
<organism evidence="7 8">
    <name type="scientific">Nonomuraea maritima</name>
    <dbReference type="NCBI Taxonomy" id="683260"/>
    <lineage>
        <taxon>Bacteria</taxon>
        <taxon>Bacillati</taxon>
        <taxon>Actinomycetota</taxon>
        <taxon>Actinomycetes</taxon>
        <taxon>Streptosporangiales</taxon>
        <taxon>Streptosporangiaceae</taxon>
        <taxon>Nonomuraea</taxon>
    </lineage>
</organism>
<dbReference type="GO" id="GO:0016887">
    <property type="term" value="F:ATP hydrolysis activity"/>
    <property type="evidence" value="ECO:0007669"/>
    <property type="project" value="InterPro"/>
</dbReference>
<dbReference type="CDD" id="cd03230">
    <property type="entry name" value="ABC_DR_subfamily_A"/>
    <property type="match status" value="1"/>
</dbReference>
<keyword evidence="4 7" id="KW-0067">ATP-binding</keyword>
<dbReference type="STRING" id="683260.SAMN05421874_11681"/>
<evidence type="ECO:0000256" key="1">
    <source>
        <dbReference type="ARBA" id="ARBA00004202"/>
    </source>
</evidence>
<keyword evidence="5" id="KW-0046">Antibiotic resistance</keyword>
<evidence type="ECO:0000256" key="3">
    <source>
        <dbReference type="ARBA" id="ARBA00022741"/>
    </source>
</evidence>
<dbReference type="Gene3D" id="3.40.50.300">
    <property type="entry name" value="P-loop containing nucleotide triphosphate hydrolases"/>
    <property type="match status" value="1"/>
</dbReference>
<proteinExistence type="predicted"/>
<keyword evidence="3" id="KW-0547">Nucleotide-binding</keyword>
<feature type="domain" description="ABC transporter" evidence="6">
    <location>
        <begin position="6"/>
        <end position="230"/>
    </location>
</feature>
<evidence type="ECO:0000259" key="6">
    <source>
        <dbReference type="PROSITE" id="PS50893"/>
    </source>
</evidence>
<dbReference type="AlphaFoldDB" id="A0A1G9HK97"/>
<keyword evidence="8" id="KW-1185">Reference proteome</keyword>
<dbReference type="SMART" id="SM00382">
    <property type="entry name" value="AAA"/>
    <property type="match status" value="1"/>
</dbReference>
<sequence length="315" mass="33869">MDETVIEVADLRKRYGDLTAVDGISFEVRRGEVFALLGTNGAGKTSTIEIMEGYLKPSGGTVKIFGHDPADRRSLRSRTGLVLQESGLFGELTAGETVDAWRRFTSGARPRQEALDLVGLGDQAGTKVKHMSGGEKRKLDITLAVLGRPELLFLDEPTTGLDPEARRRVRRLVRDLTEAGTTVLLTTHYLEEAQELASRVAIMDRGRIMAYGTMAEVLGRGTGRVAFEMPPGTDLDGLTLGAGHEPNVTGQRCVIVTADPESVAHAVLGWAHANGVRIAGLDVRQATLEEVFLDIADGDIADGVIADGDRQEAPK</sequence>
<reference evidence="7 8" key="1">
    <citation type="submission" date="2016-10" db="EMBL/GenBank/DDBJ databases">
        <authorList>
            <person name="de Groot N.N."/>
        </authorList>
    </citation>
    <scope>NUCLEOTIDE SEQUENCE [LARGE SCALE GENOMIC DNA]</scope>
    <source>
        <strain evidence="7 8">CGMCC 4.5681</strain>
    </source>
</reference>
<gene>
    <name evidence="7" type="ORF">SAMN05421874_11681</name>
</gene>
<dbReference type="PROSITE" id="PS50893">
    <property type="entry name" value="ABC_TRANSPORTER_2"/>
    <property type="match status" value="1"/>
</dbReference>
<dbReference type="PANTHER" id="PTHR42711:SF17">
    <property type="entry name" value="ABC TRANSPORTER ATP-BINDING PROTEIN"/>
    <property type="match status" value="1"/>
</dbReference>
<dbReference type="InterPro" id="IPR027417">
    <property type="entry name" value="P-loop_NTPase"/>
</dbReference>